<evidence type="ECO:0008006" key="9">
    <source>
        <dbReference type="Google" id="ProtNLM"/>
    </source>
</evidence>
<comment type="similarity">
    <text evidence="3">Belongs to the CTAG/PCC1 family.</text>
</comment>
<dbReference type="OrthoDB" id="10025739at2759"/>
<dbReference type="GO" id="GO:0005737">
    <property type="term" value="C:cytoplasm"/>
    <property type="evidence" value="ECO:0007669"/>
    <property type="project" value="UniProtKB-SubCell"/>
</dbReference>
<dbReference type="GO" id="GO:0070525">
    <property type="term" value="P:tRNA threonylcarbamoyladenosine metabolic process"/>
    <property type="evidence" value="ECO:0007669"/>
    <property type="project" value="TreeGrafter"/>
</dbReference>
<comment type="subcellular location">
    <subcellularLocation>
        <location evidence="2">Cytoplasm</location>
    </subcellularLocation>
    <subcellularLocation>
        <location evidence="1">Nucleus</location>
    </subcellularLocation>
</comment>
<organism evidence="7 8">
    <name type="scientific">Magnusiomyces paraingens</name>
    <dbReference type="NCBI Taxonomy" id="2606893"/>
    <lineage>
        <taxon>Eukaryota</taxon>
        <taxon>Fungi</taxon>
        <taxon>Dikarya</taxon>
        <taxon>Ascomycota</taxon>
        <taxon>Saccharomycotina</taxon>
        <taxon>Dipodascomycetes</taxon>
        <taxon>Dipodascales</taxon>
        <taxon>Dipodascaceae</taxon>
        <taxon>Magnusiomyces</taxon>
    </lineage>
</organism>
<protein>
    <recommendedName>
        <fullName evidence="9">Transcription factor Pcc1</fullName>
    </recommendedName>
</protein>
<keyword evidence="4" id="KW-0963">Cytoplasm</keyword>
<evidence type="ECO:0000256" key="1">
    <source>
        <dbReference type="ARBA" id="ARBA00004123"/>
    </source>
</evidence>
<dbReference type="EMBL" id="CABVLU010000005">
    <property type="protein sequence ID" value="VVT58494.1"/>
    <property type="molecule type" value="Genomic_DNA"/>
</dbReference>
<dbReference type="GO" id="GO:0005634">
    <property type="term" value="C:nucleus"/>
    <property type="evidence" value="ECO:0007669"/>
    <property type="project" value="UniProtKB-SubCell"/>
</dbReference>
<dbReference type="Proteomes" id="UP000398389">
    <property type="component" value="Unassembled WGS sequence"/>
</dbReference>
<evidence type="ECO:0000256" key="2">
    <source>
        <dbReference type="ARBA" id="ARBA00004496"/>
    </source>
</evidence>
<dbReference type="Pfam" id="PF09341">
    <property type="entry name" value="Pcc1"/>
    <property type="match status" value="1"/>
</dbReference>
<evidence type="ECO:0000256" key="4">
    <source>
        <dbReference type="ARBA" id="ARBA00022490"/>
    </source>
</evidence>
<reference evidence="7 8" key="1">
    <citation type="submission" date="2019-09" db="EMBL/GenBank/DDBJ databases">
        <authorList>
            <person name="Brejova B."/>
        </authorList>
    </citation>
    <scope>NUCLEOTIDE SEQUENCE [LARGE SCALE GENOMIC DNA]</scope>
</reference>
<gene>
    <name evidence="7" type="ORF">SAPINGB_P006237</name>
</gene>
<dbReference type="GO" id="GO:0008033">
    <property type="term" value="P:tRNA processing"/>
    <property type="evidence" value="ECO:0007669"/>
    <property type="project" value="UniProtKB-KW"/>
</dbReference>
<dbReference type="PANTHER" id="PTHR31283">
    <property type="entry name" value="EKC/KEOPS COMPLEX SUBUNIT PCC1 FAMILY MEMBER"/>
    <property type="match status" value="1"/>
</dbReference>
<dbReference type="GeneID" id="43585048"/>
<dbReference type="RefSeq" id="XP_031856839.1">
    <property type="nucleotide sequence ID" value="XM_032000948.1"/>
</dbReference>
<dbReference type="InterPro" id="IPR015419">
    <property type="entry name" value="CTAG/Pcc1"/>
</dbReference>
<evidence type="ECO:0000256" key="5">
    <source>
        <dbReference type="ARBA" id="ARBA00022694"/>
    </source>
</evidence>
<evidence type="ECO:0000256" key="3">
    <source>
        <dbReference type="ARBA" id="ARBA00007073"/>
    </source>
</evidence>
<dbReference type="PANTHER" id="PTHR31283:SF5">
    <property type="entry name" value="EKC_KEOPS COMPLEX SUBUNIT LAGE3"/>
    <property type="match status" value="1"/>
</dbReference>
<proteinExistence type="inferred from homology"/>
<keyword evidence="8" id="KW-1185">Reference proteome</keyword>
<sequence length="86" mass="9484">MSQQLPYKLTLKIPFDSEPHANVVLQSLLPDKELRPDQVTRILSLEGPILVADYSAASDRVLRVTINALLDSVAMLVEAIDGLEDI</sequence>
<dbReference type="Gene3D" id="3.30.310.50">
    <property type="entry name" value="Alpha-D-phosphohexomutase, C-terminal domain"/>
    <property type="match status" value="1"/>
</dbReference>
<dbReference type="AlphaFoldDB" id="A0A5E8C3Y3"/>
<keyword evidence="6" id="KW-0539">Nucleus</keyword>
<evidence type="ECO:0000313" key="7">
    <source>
        <dbReference type="EMBL" id="VVT58494.1"/>
    </source>
</evidence>
<evidence type="ECO:0000256" key="6">
    <source>
        <dbReference type="ARBA" id="ARBA00023242"/>
    </source>
</evidence>
<name>A0A5E8C3Y3_9ASCO</name>
<evidence type="ECO:0000313" key="8">
    <source>
        <dbReference type="Proteomes" id="UP000398389"/>
    </source>
</evidence>
<dbReference type="GO" id="GO:0000408">
    <property type="term" value="C:EKC/KEOPS complex"/>
    <property type="evidence" value="ECO:0007669"/>
    <property type="project" value="TreeGrafter"/>
</dbReference>
<keyword evidence="5" id="KW-0819">tRNA processing</keyword>
<accession>A0A5E8C3Y3</accession>
<dbReference type="FunFam" id="3.30.310.50:FF:000005">
    <property type="entry name" value="L antigen family member 3"/>
    <property type="match status" value="1"/>
</dbReference>